<protein>
    <submittedName>
        <fullName evidence="1">Uncharacterized protein</fullName>
    </submittedName>
</protein>
<reference evidence="1 2" key="1">
    <citation type="journal article" date="2024" name="G3 (Bethesda)">
        <title>Genome assembly of Hibiscus sabdariffa L. provides insights into metabolisms of medicinal natural products.</title>
        <authorList>
            <person name="Kim T."/>
        </authorList>
    </citation>
    <scope>NUCLEOTIDE SEQUENCE [LARGE SCALE GENOMIC DNA]</scope>
    <source>
        <strain evidence="1">TK-2024</strain>
        <tissue evidence="1">Old leaves</tissue>
    </source>
</reference>
<evidence type="ECO:0000313" key="2">
    <source>
        <dbReference type="Proteomes" id="UP001472677"/>
    </source>
</evidence>
<comment type="caution">
    <text evidence="1">The sequence shown here is derived from an EMBL/GenBank/DDBJ whole genome shotgun (WGS) entry which is preliminary data.</text>
</comment>
<dbReference type="Proteomes" id="UP001472677">
    <property type="component" value="Unassembled WGS sequence"/>
</dbReference>
<proteinExistence type="predicted"/>
<accession>A0ABR1Z7D6</accession>
<dbReference type="EMBL" id="JBBPBM010002788">
    <property type="protein sequence ID" value="KAK8474684.1"/>
    <property type="molecule type" value="Genomic_DNA"/>
</dbReference>
<keyword evidence="2" id="KW-1185">Reference proteome</keyword>
<evidence type="ECO:0000313" key="1">
    <source>
        <dbReference type="EMBL" id="KAK8474684.1"/>
    </source>
</evidence>
<sequence length="247" mass="28058">MVHVVRVSEIDFKDDSAISKVSKNCDVDAEKTKESLARNPHWSPSEAKLRRLGESELLGVESNKARGQHTDINLEGVKSGILRERSSKPSWVEVVCKSVAFGYNRETTELVEMAQNSVSDSVRNDGLYLGLGRHKTDLVEGVSDMEQEILFGPYETHGGKGLSLKKEKKNTLDNISSKSDEIKFWLERRKRDRALKRAKIRGCREEGSKLEGRSISDAKFQARKNTLLLEAEKTPRVRKISWNRNFR</sequence>
<gene>
    <name evidence="1" type="ORF">V6N12_031806</name>
</gene>
<organism evidence="1 2">
    <name type="scientific">Hibiscus sabdariffa</name>
    <name type="common">roselle</name>
    <dbReference type="NCBI Taxonomy" id="183260"/>
    <lineage>
        <taxon>Eukaryota</taxon>
        <taxon>Viridiplantae</taxon>
        <taxon>Streptophyta</taxon>
        <taxon>Embryophyta</taxon>
        <taxon>Tracheophyta</taxon>
        <taxon>Spermatophyta</taxon>
        <taxon>Magnoliopsida</taxon>
        <taxon>eudicotyledons</taxon>
        <taxon>Gunneridae</taxon>
        <taxon>Pentapetalae</taxon>
        <taxon>rosids</taxon>
        <taxon>malvids</taxon>
        <taxon>Malvales</taxon>
        <taxon>Malvaceae</taxon>
        <taxon>Malvoideae</taxon>
        <taxon>Hibiscus</taxon>
    </lineage>
</organism>
<name>A0ABR1Z7D6_9ROSI</name>